<dbReference type="CDD" id="cd02440">
    <property type="entry name" value="AdoMet_MTases"/>
    <property type="match status" value="1"/>
</dbReference>
<dbReference type="Proteomes" id="UP000280842">
    <property type="component" value="Unassembled WGS sequence"/>
</dbReference>
<protein>
    <submittedName>
        <fullName evidence="1">Demethylmenaquinone methyltransferase/2-methoxy-6-polyprenyl-1,4-benzoquinol methylase</fullName>
    </submittedName>
</protein>
<dbReference type="SUPFAM" id="SSF53335">
    <property type="entry name" value="S-adenosyl-L-methionine-dependent methyltransferases"/>
    <property type="match status" value="1"/>
</dbReference>
<accession>A0A3M0B5B9</accession>
<dbReference type="AlphaFoldDB" id="A0A3M0B5B9"/>
<dbReference type="GO" id="GO:0008168">
    <property type="term" value="F:methyltransferase activity"/>
    <property type="evidence" value="ECO:0007669"/>
    <property type="project" value="UniProtKB-KW"/>
</dbReference>
<name>A0A3M0B5B9_9AQUI</name>
<evidence type="ECO:0000313" key="2">
    <source>
        <dbReference type="Proteomes" id="UP000280842"/>
    </source>
</evidence>
<dbReference type="RefSeq" id="WP_121923771.1">
    <property type="nucleotide sequence ID" value="NZ_REFO01000017.1"/>
</dbReference>
<comment type="caution">
    <text evidence="1">The sequence shown here is derived from an EMBL/GenBank/DDBJ whole genome shotgun (WGS) entry which is preliminary data.</text>
</comment>
<evidence type="ECO:0000313" key="1">
    <source>
        <dbReference type="EMBL" id="RMA92523.1"/>
    </source>
</evidence>
<dbReference type="PANTHER" id="PTHR43591">
    <property type="entry name" value="METHYLTRANSFERASE"/>
    <property type="match status" value="1"/>
</dbReference>
<keyword evidence="2" id="KW-1185">Reference proteome</keyword>
<keyword evidence="1" id="KW-0489">Methyltransferase</keyword>
<dbReference type="EMBL" id="REFO01000017">
    <property type="protein sequence ID" value="RMA92523.1"/>
    <property type="molecule type" value="Genomic_DNA"/>
</dbReference>
<dbReference type="Gene3D" id="3.40.50.150">
    <property type="entry name" value="Vaccinia Virus protein VP39"/>
    <property type="match status" value="1"/>
</dbReference>
<dbReference type="PANTHER" id="PTHR43591:SF24">
    <property type="entry name" value="2-METHOXY-6-POLYPRENYL-1,4-BENZOQUINOL METHYLASE, MITOCHONDRIAL"/>
    <property type="match status" value="1"/>
</dbReference>
<dbReference type="Pfam" id="PF01209">
    <property type="entry name" value="Ubie_methyltran"/>
    <property type="match status" value="1"/>
</dbReference>
<proteinExistence type="predicted"/>
<reference evidence="1 2" key="1">
    <citation type="submission" date="2018-10" db="EMBL/GenBank/DDBJ databases">
        <title>Genomic Encyclopedia of Archaeal and Bacterial Type Strains, Phase II (KMG-II): from individual species to whole genera.</title>
        <authorList>
            <person name="Goeker M."/>
        </authorList>
    </citation>
    <scope>NUCLEOTIDE SEQUENCE [LARGE SCALE GENOMIC DNA]</scope>
    <source>
        <strain evidence="1 2">VM1</strain>
    </source>
</reference>
<dbReference type="InterPro" id="IPR029063">
    <property type="entry name" value="SAM-dependent_MTases_sf"/>
</dbReference>
<dbReference type="GO" id="GO:0032259">
    <property type="term" value="P:methylation"/>
    <property type="evidence" value="ECO:0007669"/>
    <property type="project" value="UniProtKB-KW"/>
</dbReference>
<gene>
    <name evidence="1" type="ORF">CLV39_1680</name>
</gene>
<organism evidence="1 2">
    <name type="scientific">Hydrogenothermus marinus</name>
    <dbReference type="NCBI Taxonomy" id="133270"/>
    <lineage>
        <taxon>Bacteria</taxon>
        <taxon>Pseudomonadati</taxon>
        <taxon>Aquificota</taxon>
        <taxon>Aquificia</taxon>
        <taxon>Aquificales</taxon>
        <taxon>Hydrogenothermaceae</taxon>
        <taxon>Hydrogenothermus</taxon>
    </lineage>
</organism>
<dbReference type="OrthoDB" id="13021at2"/>
<keyword evidence="1" id="KW-0808">Transferase</keyword>
<sequence>MSTNIASKIFDSVSKTYDIFLNFITFGYIHKLQNNLIEKTPLGENIVDIGTGTGEILKKINDKNNNSLLIGIDVSKNMLLKAKEKVPNANLLIADAENLPFKNKSIDNIFFSLVFRHLNQENTTQELKRVIKKNGYVSILDLSKNKLLLFLFDKIFKPFGRLIFSKKEYDYFIDSIKWAKSIEELEELFKKNDFECIYKKKYLFGLAIIVIFKKSS</sequence>